<reference evidence="5 6" key="1">
    <citation type="submission" date="2016-03" db="EMBL/GenBank/DDBJ databases">
        <authorList>
            <person name="Ploux O."/>
        </authorList>
    </citation>
    <scope>NUCLEOTIDE SEQUENCE [LARGE SCALE GENOMIC DNA]</scope>
    <source>
        <strain evidence="5 6">UAMH 11012</strain>
    </source>
</reference>
<dbReference type="STRING" id="576137.A0A1L7XXN2"/>
<proteinExistence type="predicted"/>
<evidence type="ECO:0000313" key="6">
    <source>
        <dbReference type="Proteomes" id="UP000184330"/>
    </source>
</evidence>
<organism evidence="5 6">
    <name type="scientific">Phialocephala subalpina</name>
    <dbReference type="NCBI Taxonomy" id="576137"/>
    <lineage>
        <taxon>Eukaryota</taxon>
        <taxon>Fungi</taxon>
        <taxon>Dikarya</taxon>
        <taxon>Ascomycota</taxon>
        <taxon>Pezizomycotina</taxon>
        <taxon>Leotiomycetes</taxon>
        <taxon>Helotiales</taxon>
        <taxon>Mollisiaceae</taxon>
        <taxon>Phialocephala</taxon>
        <taxon>Phialocephala fortinii species complex</taxon>
    </lineage>
</organism>
<evidence type="ECO:0000256" key="3">
    <source>
        <dbReference type="SAM" id="SignalP"/>
    </source>
</evidence>
<evidence type="ECO:0000256" key="1">
    <source>
        <dbReference type="ARBA" id="ARBA00022737"/>
    </source>
</evidence>
<accession>A0A1L7XXN2</accession>
<dbReference type="InterPro" id="IPR002889">
    <property type="entry name" value="WSC_carb-bd"/>
</dbReference>
<dbReference type="PANTHER" id="PTHR45964">
    <property type="entry name" value="WSCD FAMILY MEMBER CG9164"/>
    <property type="match status" value="1"/>
</dbReference>
<dbReference type="Pfam" id="PF01822">
    <property type="entry name" value="WSC"/>
    <property type="match status" value="2"/>
</dbReference>
<keyword evidence="6" id="KW-1185">Reference proteome</keyword>
<feature type="signal peptide" evidence="3">
    <location>
        <begin position="1"/>
        <end position="22"/>
    </location>
</feature>
<dbReference type="OrthoDB" id="2019572at2759"/>
<feature type="domain" description="WSC" evidence="4">
    <location>
        <begin position="41"/>
        <end position="134"/>
    </location>
</feature>
<keyword evidence="3" id="KW-0732">Signal</keyword>
<dbReference type="Proteomes" id="UP000184330">
    <property type="component" value="Unassembled WGS sequence"/>
</dbReference>
<protein>
    <submittedName>
        <fullName evidence="5">Related to beta-1,3 exoglucanase</fullName>
    </submittedName>
</protein>
<dbReference type="AlphaFoldDB" id="A0A1L7XXN2"/>
<gene>
    <name evidence="5" type="ORF">PAC_19731</name>
</gene>
<dbReference type="PANTHER" id="PTHR45964:SF5">
    <property type="entry name" value="WSCD FAMILY MEMBER CG9164"/>
    <property type="match status" value="1"/>
</dbReference>
<sequence length="540" mass="56393">MLNLKISLVSSVFLSLIANASASHVAKRWTPPLPSCSSYTPYKYAGCFEDPSTPTTALIYRTDLPSGNMTVEVCTAFCKGNGYQYAGLEYYGECFCGASVNGPQVDESYCSDPCAGDTSEICGGTDYVSVYQDPTYPVENNSTISDYKPLGCYTDLTATGRTLPWQQDQVNASTITVESCLFACKDGGYAFAGVEYGSQCFCGVVLGNSTSKVDSSQCSMPCAGNSSETCGGPALLNLYVAADIESTQPCTGGTPPPPPSSSTTSSTPTPTLCTSTITVSATPTCEYTCGKWCSTPIPAFSDSKSCTTAVSACSVQVASCFLNAGFPASLQCFEFGSWCQSISNYCSGYCPGTSCSATKCKSKYPPPGYTSPSPTLSTSVYTCSPTSKTTSTTSTTTSCVPVPTTSNVCKQPNNPPKGYTSSTPVGNVSLPVLTCNNLYSDYVQNPFKLYISPDTTKCKSYKPGSGGSGSVWQGCKDACDSQYSSCTTTYAQSCKGNSGAGGLDTYSSATTKCTNQWNDCYSANSGVSGSGRCGGWNSGW</sequence>
<evidence type="ECO:0000256" key="2">
    <source>
        <dbReference type="SAM" id="MobiDB-lite"/>
    </source>
</evidence>
<dbReference type="InterPro" id="IPR051589">
    <property type="entry name" value="Sialate-O-sulfotransferase"/>
</dbReference>
<keyword evidence="1" id="KW-0677">Repeat</keyword>
<evidence type="ECO:0000259" key="4">
    <source>
        <dbReference type="PROSITE" id="PS51212"/>
    </source>
</evidence>
<feature type="domain" description="WSC" evidence="4">
    <location>
        <begin position="146"/>
        <end position="242"/>
    </location>
</feature>
<feature type="chain" id="PRO_5012273293" evidence="3">
    <location>
        <begin position="23"/>
        <end position="540"/>
    </location>
</feature>
<dbReference type="SMART" id="SM00321">
    <property type="entry name" value="WSC"/>
    <property type="match status" value="2"/>
</dbReference>
<dbReference type="EMBL" id="FJOG01000081">
    <property type="protein sequence ID" value="CZR69831.1"/>
    <property type="molecule type" value="Genomic_DNA"/>
</dbReference>
<dbReference type="PROSITE" id="PS51212">
    <property type="entry name" value="WSC"/>
    <property type="match status" value="2"/>
</dbReference>
<name>A0A1L7XXN2_9HELO</name>
<evidence type="ECO:0000313" key="5">
    <source>
        <dbReference type="EMBL" id="CZR69831.1"/>
    </source>
</evidence>
<feature type="region of interest" description="Disordered" evidence="2">
    <location>
        <begin position="248"/>
        <end position="269"/>
    </location>
</feature>